<dbReference type="Proteomes" id="UP001152888">
    <property type="component" value="Unassembled WGS sequence"/>
</dbReference>
<feature type="domain" description="HTH psq-type" evidence="2">
    <location>
        <begin position="17"/>
        <end position="54"/>
    </location>
</feature>
<dbReference type="AlphaFoldDB" id="A0A9P0PLA9"/>
<comment type="subcellular location">
    <subcellularLocation>
        <location evidence="1">Nucleus</location>
    </subcellularLocation>
</comment>
<dbReference type="GO" id="GO:0005634">
    <property type="term" value="C:nucleus"/>
    <property type="evidence" value="ECO:0007669"/>
    <property type="project" value="UniProtKB-SubCell"/>
</dbReference>
<evidence type="ECO:0000259" key="2">
    <source>
        <dbReference type="Pfam" id="PF05225"/>
    </source>
</evidence>
<evidence type="ECO:0000313" key="3">
    <source>
        <dbReference type="EMBL" id="CAH1990485.1"/>
    </source>
</evidence>
<dbReference type="GO" id="GO:0003677">
    <property type="term" value="F:DNA binding"/>
    <property type="evidence" value="ECO:0007669"/>
    <property type="project" value="InterPro"/>
</dbReference>
<evidence type="ECO:0000256" key="1">
    <source>
        <dbReference type="ARBA" id="ARBA00004123"/>
    </source>
</evidence>
<organism evidence="3 4">
    <name type="scientific">Acanthoscelides obtectus</name>
    <name type="common">Bean weevil</name>
    <name type="synonym">Bruchus obtectus</name>
    <dbReference type="NCBI Taxonomy" id="200917"/>
    <lineage>
        <taxon>Eukaryota</taxon>
        <taxon>Metazoa</taxon>
        <taxon>Ecdysozoa</taxon>
        <taxon>Arthropoda</taxon>
        <taxon>Hexapoda</taxon>
        <taxon>Insecta</taxon>
        <taxon>Pterygota</taxon>
        <taxon>Neoptera</taxon>
        <taxon>Endopterygota</taxon>
        <taxon>Coleoptera</taxon>
        <taxon>Polyphaga</taxon>
        <taxon>Cucujiformia</taxon>
        <taxon>Chrysomeloidea</taxon>
        <taxon>Chrysomelidae</taxon>
        <taxon>Bruchinae</taxon>
        <taxon>Bruchini</taxon>
        <taxon>Acanthoscelides</taxon>
    </lineage>
</organism>
<comment type="caution">
    <text evidence="3">The sequence shown here is derived from an EMBL/GenBank/DDBJ whole genome shotgun (WGS) entry which is preliminary data.</text>
</comment>
<evidence type="ECO:0000313" key="4">
    <source>
        <dbReference type="Proteomes" id="UP001152888"/>
    </source>
</evidence>
<dbReference type="Gene3D" id="1.10.10.60">
    <property type="entry name" value="Homeodomain-like"/>
    <property type="match status" value="1"/>
</dbReference>
<keyword evidence="4" id="KW-1185">Reference proteome</keyword>
<proteinExistence type="predicted"/>
<dbReference type="OrthoDB" id="6754776at2759"/>
<protein>
    <recommendedName>
        <fullName evidence="2">HTH psq-type domain-containing protein</fullName>
    </recommendedName>
</protein>
<dbReference type="SUPFAM" id="SSF46689">
    <property type="entry name" value="Homeodomain-like"/>
    <property type="match status" value="1"/>
</dbReference>
<dbReference type="Pfam" id="PF05225">
    <property type="entry name" value="HTH_psq"/>
    <property type="match status" value="1"/>
</dbReference>
<dbReference type="EMBL" id="CAKOFQ010007089">
    <property type="protein sequence ID" value="CAH1990485.1"/>
    <property type="molecule type" value="Genomic_DNA"/>
</dbReference>
<accession>A0A9P0PLA9</accession>
<reference evidence="3" key="1">
    <citation type="submission" date="2022-03" db="EMBL/GenBank/DDBJ databases">
        <authorList>
            <person name="Sayadi A."/>
        </authorList>
    </citation>
    <scope>NUCLEOTIDE SEQUENCE</scope>
</reference>
<sequence>MQMVRNYVRKTDRGGWTEEQMKNAVLAVVENKMGYYLAAKSFEVPQTTLERKVKLAKENMDNLQKLKAPLGSKSGHMILMSSLKTILSLLRPLI</sequence>
<dbReference type="InterPro" id="IPR007889">
    <property type="entry name" value="HTH_Psq"/>
</dbReference>
<gene>
    <name evidence="3" type="ORF">ACAOBT_LOCUS19694</name>
</gene>
<name>A0A9P0PLA9_ACAOB</name>
<dbReference type="InterPro" id="IPR009057">
    <property type="entry name" value="Homeodomain-like_sf"/>
</dbReference>